<protein>
    <recommendedName>
        <fullName evidence="4">GAF domain-containing protein</fullName>
    </recommendedName>
</protein>
<evidence type="ECO:0000313" key="2">
    <source>
        <dbReference type="EMBL" id="MDP9829166.1"/>
    </source>
</evidence>
<evidence type="ECO:0008006" key="4">
    <source>
        <dbReference type="Google" id="ProtNLM"/>
    </source>
</evidence>
<comment type="caution">
    <text evidence="2">The sequence shown here is derived from an EMBL/GenBank/DDBJ whole genome shotgun (WGS) entry which is preliminary data.</text>
</comment>
<evidence type="ECO:0000256" key="1">
    <source>
        <dbReference type="SAM" id="Phobius"/>
    </source>
</evidence>
<dbReference type="EMBL" id="JAUSQZ010000001">
    <property type="protein sequence ID" value="MDP9829166.1"/>
    <property type="molecule type" value="Genomic_DNA"/>
</dbReference>
<keyword evidence="1" id="KW-1133">Transmembrane helix</keyword>
<feature type="transmembrane region" description="Helical" evidence="1">
    <location>
        <begin position="12"/>
        <end position="33"/>
    </location>
</feature>
<keyword evidence="3" id="KW-1185">Reference proteome</keyword>
<keyword evidence="1" id="KW-0812">Transmembrane</keyword>
<organism evidence="2 3">
    <name type="scientific">Kineosporia succinea</name>
    <dbReference type="NCBI Taxonomy" id="84632"/>
    <lineage>
        <taxon>Bacteria</taxon>
        <taxon>Bacillati</taxon>
        <taxon>Actinomycetota</taxon>
        <taxon>Actinomycetes</taxon>
        <taxon>Kineosporiales</taxon>
        <taxon>Kineosporiaceae</taxon>
        <taxon>Kineosporia</taxon>
    </lineage>
</organism>
<dbReference type="Proteomes" id="UP001235712">
    <property type="component" value="Unassembled WGS sequence"/>
</dbReference>
<sequence length="266" mass="29705">MRRPTGRFRGLLFWAGYLVPALLAMVFVLWPVHLARWIGRAVTGDDGSQLTVVLSWSLMAGWVTFLVMLVSGLVRQGLAHRRAGARRDRSEAAVAELEAVRQEKHRHTEAMAMLQALRRGLTGGLGLDGAGRLTFSGCALVEPRAAHRGGAPSPTVVDRDGRVELTRDTIDYVHDDRHVTWSFRNLESVIDATEFLGFVDSDHEGVSGIVLPTPFRPVFLFAIDVRRRNLVWSEEVRRRFGDLENELVDGLERCRVREAGATFLPV</sequence>
<gene>
    <name evidence="2" type="ORF">J2S57_004915</name>
</gene>
<name>A0ABT9P8Z1_9ACTN</name>
<evidence type="ECO:0000313" key="3">
    <source>
        <dbReference type="Proteomes" id="UP001235712"/>
    </source>
</evidence>
<feature type="transmembrane region" description="Helical" evidence="1">
    <location>
        <begin position="53"/>
        <end position="74"/>
    </location>
</feature>
<proteinExistence type="predicted"/>
<keyword evidence="1" id="KW-0472">Membrane</keyword>
<dbReference type="RefSeq" id="WP_307247102.1">
    <property type="nucleotide sequence ID" value="NZ_JAUSQZ010000001.1"/>
</dbReference>
<accession>A0ABT9P8Z1</accession>
<reference evidence="2 3" key="1">
    <citation type="submission" date="2023-07" db="EMBL/GenBank/DDBJ databases">
        <title>Sequencing the genomes of 1000 actinobacteria strains.</title>
        <authorList>
            <person name="Klenk H.-P."/>
        </authorList>
    </citation>
    <scope>NUCLEOTIDE SEQUENCE [LARGE SCALE GENOMIC DNA]</scope>
    <source>
        <strain evidence="2 3">DSM 44388</strain>
    </source>
</reference>